<name>A0AAD9QN36_ACRCE</name>
<accession>A0AAD9QN36</accession>
<proteinExistence type="predicted"/>
<keyword evidence="2" id="KW-1185">Reference proteome</keyword>
<evidence type="ECO:0000313" key="2">
    <source>
        <dbReference type="Proteomes" id="UP001249851"/>
    </source>
</evidence>
<evidence type="ECO:0000313" key="1">
    <source>
        <dbReference type="EMBL" id="KAK2564293.1"/>
    </source>
</evidence>
<dbReference type="Proteomes" id="UP001249851">
    <property type="component" value="Unassembled WGS sequence"/>
</dbReference>
<organism evidence="1 2">
    <name type="scientific">Acropora cervicornis</name>
    <name type="common">Staghorn coral</name>
    <dbReference type="NCBI Taxonomy" id="6130"/>
    <lineage>
        <taxon>Eukaryota</taxon>
        <taxon>Metazoa</taxon>
        <taxon>Cnidaria</taxon>
        <taxon>Anthozoa</taxon>
        <taxon>Hexacorallia</taxon>
        <taxon>Scleractinia</taxon>
        <taxon>Astrocoeniina</taxon>
        <taxon>Acroporidae</taxon>
        <taxon>Acropora</taxon>
    </lineage>
</organism>
<sequence length="136" mass="15294">MLGDQMFEIERKTYNTVIDDKEITLSFKFELLPNEMKYLAFLAGKEVQNLQQVCSNFFRATALFLSSTPTSWTIIGHVVPLHAKQLCDSIGMGLGVVNTMEDMGFGHRNCVVVGCPNNGKRLNKWAKQTCTLHACF</sequence>
<gene>
    <name evidence="1" type="ORF">P5673_012548</name>
</gene>
<reference evidence="1" key="2">
    <citation type="journal article" date="2023" name="Science">
        <title>Genomic signatures of disease resistance in endangered staghorn corals.</title>
        <authorList>
            <person name="Vollmer S.V."/>
            <person name="Selwyn J.D."/>
            <person name="Despard B.A."/>
            <person name="Roesel C.L."/>
        </authorList>
    </citation>
    <scope>NUCLEOTIDE SEQUENCE</scope>
    <source>
        <strain evidence="1">K2</strain>
    </source>
</reference>
<protein>
    <submittedName>
        <fullName evidence="1">Uncharacterized protein</fullName>
    </submittedName>
</protein>
<dbReference type="AlphaFoldDB" id="A0AAD9QN36"/>
<reference evidence="1" key="1">
    <citation type="journal article" date="2023" name="G3 (Bethesda)">
        <title>Whole genome assembly and annotation of the endangered Caribbean coral Acropora cervicornis.</title>
        <authorList>
            <person name="Selwyn J.D."/>
            <person name="Vollmer S.V."/>
        </authorList>
    </citation>
    <scope>NUCLEOTIDE SEQUENCE</scope>
    <source>
        <strain evidence="1">K2</strain>
    </source>
</reference>
<dbReference type="EMBL" id="JARQWQ010000023">
    <property type="protein sequence ID" value="KAK2564293.1"/>
    <property type="molecule type" value="Genomic_DNA"/>
</dbReference>
<comment type="caution">
    <text evidence="1">The sequence shown here is derived from an EMBL/GenBank/DDBJ whole genome shotgun (WGS) entry which is preliminary data.</text>
</comment>